<dbReference type="InterPro" id="IPR004482">
    <property type="entry name" value="Mg_chelat-rel"/>
</dbReference>
<dbReference type="Pfam" id="PF01078">
    <property type="entry name" value="Mg_chelatase"/>
    <property type="match status" value="1"/>
</dbReference>
<dbReference type="KEGG" id="tsu:Tresu_2079"/>
<dbReference type="NCBIfam" id="TIGR00368">
    <property type="entry name" value="YifB family Mg chelatase-like AAA ATPase"/>
    <property type="match status" value="1"/>
</dbReference>
<dbReference type="SUPFAM" id="SSF52540">
    <property type="entry name" value="P-loop containing nucleoside triphosphate hydrolases"/>
    <property type="match status" value="1"/>
</dbReference>
<dbReference type="Gene3D" id="3.40.50.300">
    <property type="entry name" value="P-loop containing nucleotide triphosphate hydrolases"/>
    <property type="match status" value="1"/>
</dbReference>
<sequence length="521" mass="57062">MRIFCFSPFGYEGNLVTVEVDLRRGIPAVDIVGLADNAVKESRERMKSAIINSGLLFPPERVLISLSPADLKKEGAGFDLAIALAVLSAKENLENEDSAFQMEPILVIGELELNGNIRPVKAIHAAAATAYASGIRYCIVPAANAEEAREIRTMKIFGAENLTEAFNALKNTESFSDYKTSHIEEENVNTIKDAVEINGILFPPEEFEFKEICGQQELVRGLQIAAAGKHNLLAFGPPGCGKTLSLQRFPALVPLLTKEESQSVTRIYSIAGILQAGTRIIKKAPFRQPHQTSTIEGMCGGGIHCSPGEISLAHNGTLFLDEAAEFRTSVLQILRVPLETGVVTLSRAGRSTIFPANFQLLMSMNPCPCGNYGSKEKLCLCSARSVEQYWKKISAPLLDRIDLSIQVEKVSIENSNSSQSISTSELRKEIAAAIKIQRKRGKRNSRLSPSEIKEFCQMNSEAKKILDEATETYEFSPRSVSSCIKIARTISDMKEENIIGKNSMEEAVKFKKPAGTMNLLA</sequence>
<dbReference type="eggNOG" id="COG0606">
    <property type="taxonomic scope" value="Bacteria"/>
</dbReference>
<dbReference type="InterPro" id="IPR045006">
    <property type="entry name" value="CHLI-like"/>
</dbReference>
<dbReference type="InterPro" id="IPR027417">
    <property type="entry name" value="P-loop_NTPase"/>
</dbReference>
<dbReference type="InterPro" id="IPR025158">
    <property type="entry name" value="Mg_chelat-rel_C"/>
</dbReference>
<dbReference type="HOGENOM" id="CLU_026145_1_0_12"/>
<dbReference type="EMBL" id="CP002631">
    <property type="protein sequence ID" value="AEB14949.1"/>
    <property type="molecule type" value="Genomic_DNA"/>
</dbReference>
<dbReference type="InterPro" id="IPR020568">
    <property type="entry name" value="Ribosomal_Su5_D2-typ_SF"/>
</dbReference>
<evidence type="ECO:0000259" key="2">
    <source>
        <dbReference type="Pfam" id="PF13335"/>
    </source>
</evidence>
<dbReference type="InterPro" id="IPR014721">
    <property type="entry name" value="Ribsml_uS5_D2-typ_fold_subgr"/>
</dbReference>
<dbReference type="Pfam" id="PF13335">
    <property type="entry name" value="Mg_chelatase_C"/>
    <property type="match status" value="1"/>
</dbReference>
<name>F2NTG0_TRES6</name>
<proteinExistence type="predicted"/>
<reference evidence="3 4" key="1">
    <citation type="journal article" date="2011" name="Stand. Genomic Sci.">
        <title>Complete genome sequence of Treponema succinifaciens type strain (6091).</title>
        <authorList>
            <person name="Han C."/>
            <person name="Gronow S."/>
            <person name="Teshima H."/>
            <person name="Lapidus A."/>
            <person name="Nolan M."/>
            <person name="Lucas S."/>
            <person name="Hammon N."/>
            <person name="Deshpande S."/>
            <person name="Cheng J.F."/>
            <person name="Zeytun A."/>
            <person name="Tapia R."/>
            <person name="Goodwin L."/>
            <person name="Pitluck S."/>
            <person name="Liolios K."/>
            <person name="Pagani I."/>
            <person name="Ivanova N."/>
            <person name="Mavromatis K."/>
            <person name="Mikhailova N."/>
            <person name="Huntemann M."/>
            <person name="Pati A."/>
            <person name="Chen A."/>
            <person name="Palaniappan K."/>
            <person name="Land M."/>
            <person name="Hauser L."/>
            <person name="Brambilla E.M."/>
            <person name="Rohde M."/>
            <person name="Goker M."/>
            <person name="Woyke T."/>
            <person name="Bristow J."/>
            <person name="Eisen J.A."/>
            <person name="Markowitz V."/>
            <person name="Hugenholtz P."/>
            <person name="Kyrpides N.C."/>
            <person name="Klenk H.P."/>
            <person name="Detter J.C."/>
        </authorList>
    </citation>
    <scope>NUCLEOTIDE SEQUENCE [LARGE SCALE GENOMIC DNA]</scope>
    <source>
        <strain evidence="4">ATCC 33096 / DSM 2489 / 6091</strain>
    </source>
</reference>
<dbReference type="Pfam" id="PF13541">
    <property type="entry name" value="ChlI"/>
    <property type="match status" value="1"/>
</dbReference>
<feature type="domain" description="Mg chelatase-related protein C-terminal" evidence="2">
    <location>
        <begin position="422"/>
        <end position="511"/>
    </location>
</feature>
<gene>
    <name evidence="3" type="ordered locus">Tresu_2079</name>
</gene>
<reference evidence="4" key="2">
    <citation type="submission" date="2011-04" db="EMBL/GenBank/DDBJ databases">
        <title>The complete genome of chromosome of Treponema succinifaciens DSM 2489.</title>
        <authorList>
            <person name="Lucas S."/>
            <person name="Copeland A."/>
            <person name="Lapidus A."/>
            <person name="Bruce D."/>
            <person name="Goodwin L."/>
            <person name="Pitluck S."/>
            <person name="Peters L."/>
            <person name="Kyrpides N."/>
            <person name="Mavromatis K."/>
            <person name="Ivanova N."/>
            <person name="Ovchinnikova G."/>
            <person name="Teshima H."/>
            <person name="Detter J.C."/>
            <person name="Tapia R."/>
            <person name="Han C."/>
            <person name="Land M."/>
            <person name="Hauser L."/>
            <person name="Markowitz V."/>
            <person name="Cheng J.-F."/>
            <person name="Hugenholtz P."/>
            <person name="Woyke T."/>
            <person name="Wu D."/>
            <person name="Gronow S."/>
            <person name="Wellnitz S."/>
            <person name="Brambilla E."/>
            <person name="Klenk H.-P."/>
            <person name="Eisen J.A."/>
        </authorList>
    </citation>
    <scope>NUCLEOTIDE SEQUENCE [LARGE SCALE GENOMIC DNA]</scope>
    <source>
        <strain evidence="4">ATCC 33096 / DSM 2489 / 6091</strain>
    </source>
</reference>
<dbReference type="OrthoDB" id="9813147at2"/>
<dbReference type="AlphaFoldDB" id="F2NTG0"/>
<dbReference type="STRING" id="869209.Tresu_2079"/>
<dbReference type="GO" id="GO:0005524">
    <property type="term" value="F:ATP binding"/>
    <property type="evidence" value="ECO:0007669"/>
    <property type="project" value="InterPro"/>
</dbReference>
<dbReference type="PANTHER" id="PTHR32039">
    <property type="entry name" value="MAGNESIUM-CHELATASE SUBUNIT CHLI"/>
    <property type="match status" value="1"/>
</dbReference>
<accession>F2NTG0</accession>
<evidence type="ECO:0000313" key="4">
    <source>
        <dbReference type="Proteomes" id="UP000006852"/>
    </source>
</evidence>
<evidence type="ECO:0000259" key="1">
    <source>
        <dbReference type="Pfam" id="PF01078"/>
    </source>
</evidence>
<protein>
    <submittedName>
        <fullName evidence="3">Mg chelatase, subunit ChlI</fullName>
    </submittedName>
</protein>
<keyword evidence="4" id="KW-1185">Reference proteome</keyword>
<dbReference type="PANTHER" id="PTHR32039:SF7">
    <property type="entry name" value="COMPETENCE PROTEIN COMM"/>
    <property type="match status" value="1"/>
</dbReference>
<evidence type="ECO:0000313" key="3">
    <source>
        <dbReference type="EMBL" id="AEB14949.1"/>
    </source>
</evidence>
<organism evidence="3 4">
    <name type="scientific">Treponema succinifaciens (strain ATCC 33096 / DSM 2489 / 6091)</name>
    <dbReference type="NCBI Taxonomy" id="869209"/>
    <lineage>
        <taxon>Bacteria</taxon>
        <taxon>Pseudomonadati</taxon>
        <taxon>Spirochaetota</taxon>
        <taxon>Spirochaetia</taxon>
        <taxon>Spirochaetales</taxon>
        <taxon>Treponemataceae</taxon>
        <taxon>Treponema</taxon>
    </lineage>
</organism>
<dbReference type="GeneID" id="302999202"/>
<dbReference type="Gene3D" id="3.30.230.10">
    <property type="match status" value="1"/>
</dbReference>
<dbReference type="InterPro" id="IPR000523">
    <property type="entry name" value="Mg_chelatse_chII-like_cat_dom"/>
</dbReference>
<feature type="domain" description="Magnesium chelatase ChlI-like catalytic" evidence="1">
    <location>
        <begin position="209"/>
        <end position="413"/>
    </location>
</feature>
<dbReference type="SUPFAM" id="SSF54211">
    <property type="entry name" value="Ribosomal protein S5 domain 2-like"/>
    <property type="match status" value="1"/>
</dbReference>
<dbReference type="Proteomes" id="UP000006852">
    <property type="component" value="Chromosome"/>
</dbReference>
<dbReference type="RefSeq" id="WP_013702203.1">
    <property type="nucleotide sequence ID" value="NC_015385.1"/>
</dbReference>